<dbReference type="AlphaFoldDB" id="A0A0D7BQU8"/>
<evidence type="ECO:0000256" key="1">
    <source>
        <dbReference type="SAM" id="MobiDB-lite"/>
    </source>
</evidence>
<dbReference type="EMBL" id="KN880442">
    <property type="protein sequence ID" value="KIY72615.1"/>
    <property type="molecule type" value="Genomic_DNA"/>
</dbReference>
<evidence type="ECO:0000313" key="3">
    <source>
        <dbReference type="Proteomes" id="UP000054007"/>
    </source>
</evidence>
<name>A0A0D7BQU8_9AGAR</name>
<feature type="region of interest" description="Disordered" evidence="1">
    <location>
        <begin position="233"/>
        <end position="301"/>
    </location>
</feature>
<gene>
    <name evidence="2" type="ORF">CYLTODRAFT_407317</name>
</gene>
<proteinExistence type="predicted"/>
<accession>A0A0D7BQU8</accession>
<evidence type="ECO:0000313" key="2">
    <source>
        <dbReference type="EMBL" id="KIY72615.1"/>
    </source>
</evidence>
<reference evidence="2 3" key="1">
    <citation type="journal article" date="2015" name="Fungal Genet. Biol.">
        <title>Evolution of novel wood decay mechanisms in Agaricales revealed by the genome sequences of Fistulina hepatica and Cylindrobasidium torrendii.</title>
        <authorList>
            <person name="Floudas D."/>
            <person name="Held B.W."/>
            <person name="Riley R."/>
            <person name="Nagy L.G."/>
            <person name="Koehler G."/>
            <person name="Ransdell A.S."/>
            <person name="Younus H."/>
            <person name="Chow J."/>
            <person name="Chiniquy J."/>
            <person name="Lipzen A."/>
            <person name="Tritt A."/>
            <person name="Sun H."/>
            <person name="Haridas S."/>
            <person name="LaButti K."/>
            <person name="Ohm R.A."/>
            <person name="Kues U."/>
            <person name="Blanchette R.A."/>
            <person name="Grigoriev I.V."/>
            <person name="Minto R.E."/>
            <person name="Hibbett D.S."/>
        </authorList>
    </citation>
    <scope>NUCLEOTIDE SEQUENCE [LARGE SCALE GENOMIC DNA]</scope>
    <source>
        <strain evidence="2 3">FP15055 ss-10</strain>
    </source>
</reference>
<dbReference type="Proteomes" id="UP000054007">
    <property type="component" value="Unassembled WGS sequence"/>
</dbReference>
<keyword evidence="3" id="KW-1185">Reference proteome</keyword>
<sequence>MNHTIICRFMSTSSPCLSAGIWENGESLAESRLNFVSKVPGSYRYDDSDDSEDRTSQRLANVADCMVWVLIAARNAKDNGKPMGKVRFGVTDMHAVHALNSDRAEPLQSLTQDDKEIFHWIVFLRGVAQVEVEFFHTDVAQRSRVTHTLETIESSRGWRSETSKISLSERRAWTESLINVASTIRDNASSLDFQENIIKRLKNCLTFIEELEDSVSFMPTILDSPSKKRVKRIPFSQDVGISPSKRSQERKPSSSKRPVPYSRLQRPAIFEPPRTPKRATRKNLEADGSPSPTPLGSWDSPGIELQRQEVLIYDSEWGYLGPSFTGETPASAKVEQLPLWMVEKWRGDRKRK</sequence>
<organism evidence="2 3">
    <name type="scientific">Cylindrobasidium torrendii FP15055 ss-10</name>
    <dbReference type="NCBI Taxonomy" id="1314674"/>
    <lineage>
        <taxon>Eukaryota</taxon>
        <taxon>Fungi</taxon>
        <taxon>Dikarya</taxon>
        <taxon>Basidiomycota</taxon>
        <taxon>Agaricomycotina</taxon>
        <taxon>Agaricomycetes</taxon>
        <taxon>Agaricomycetidae</taxon>
        <taxon>Agaricales</taxon>
        <taxon>Marasmiineae</taxon>
        <taxon>Physalacriaceae</taxon>
        <taxon>Cylindrobasidium</taxon>
    </lineage>
</organism>
<protein>
    <submittedName>
        <fullName evidence="2">Uncharacterized protein</fullName>
    </submittedName>
</protein>